<dbReference type="RefSeq" id="WP_141006289.1">
    <property type="nucleotide sequence ID" value="NZ_BAAAOR010000036.1"/>
</dbReference>
<keyword evidence="2" id="KW-1133">Transmembrane helix</keyword>
<accession>A0ABN2BFC2</accession>
<reference evidence="3 4" key="1">
    <citation type="journal article" date="2019" name="Int. J. Syst. Evol. Microbiol.">
        <title>The Global Catalogue of Microorganisms (GCM) 10K type strain sequencing project: providing services to taxonomists for standard genome sequencing and annotation.</title>
        <authorList>
            <consortium name="The Broad Institute Genomics Platform"/>
            <consortium name="The Broad Institute Genome Sequencing Center for Infectious Disease"/>
            <person name="Wu L."/>
            <person name="Ma J."/>
        </authorList>
    </citation>
    <scope>NUCLEOTIDE SEQUENCE [LARGE SCALE GENOMIC DNA]</scope>
    <source>
        <strain evidence="3 4">JCM 14942</strain>
    </source>
</reference>
<name>A0ABN2BFC2_9ACTN</name>
<evidence type="ECO:0000256" key="1">
    <source>
        <dbReference type="SAM" id="MobiDB-lite"/>
    </source>
</evidence>
<sequence length="103" mass="11368">MSDPTTELPREERPADGAGRDRRTGRHPVNTGHLVMGVAFAGLVIVWALLTSDTVKLENAGWILGLPWLVAGAAGLLASVFRSRRHDDQAGDQWDDHRMRGWQ</sequence>
<evidence type="ECO:0000313" key="3">
    <source>
        <dbReference type="EMBL" id="GAA1539370.1"/>
    </source>
</evidence>
<comment type="caution">
    <text evidence="3">The sequence shown here is derived from an EMBL/GenBank/DDBJ whole genome shotgun (WGS) entry which is preliminary data.</text>
</comment>
<feature type="region of interest" description="Disordered" evidence="1">
    <location>
        <begin position="1"/>
        <end position="30"/>
    </location>
</feature>
<organism evidence="3 4">
    <name type="scientific">Nocardioides humi</name>
    <dbReference type="NCBI Taxonomy" id="449461"/>
    <lineage>
        <taxon>Bacteria</taxon>
        <taxon>Bacillati</taxon>
        <taxon>Actinomycetota</taxon>
        <taxon>Actinomycetes</taxon>
        <taxon>Propionibacteriales</taxon>
        <taxon>Nocardioidaceae</taxon>
        <taxon>Nocardioides</taxon>
    </lineage>
</organism>
<gene>
    <name evidence="3" type="ORF">GCM10009788_47640</name>
</gene>
<dbReference type="EMBL" id="BAAAOR010000036">
    <property type="protein sequence ID" value="GAA1539370.1"/>
    <property type="molecule type" value="Genomic_DNA"/>
</dbReference>
<feature type="compositionally biased region" description="Basic and acidic residues" evidence="1">
    <location>
        <begin position="8"/>
        <end position="22"/>
    </location>
</feature>
<keyword evidence="4" id="KW-1185">Reference proteome</keyword>
<evidence type="ECO:0008006" key="5">
    <source>
        <dbReference type="Google" id="ProtNLM"/>
    </source>
</evidence>
<keyword evidence="2" id="KW-0812">Transmembrane</keyword>
<evidence type="ECO:0000313" key="4">
    <source>
        <dbReference type="Proteomes" id="UP001500842"/>
    </source>
</evidence>
<dbReference type="Proteomes" id="UP001500842">
    <property type="component" value="Unassembled WGS sequence"/>
</dbReference>
<protein>
    <recommendedName>
        <fullName evidence="5">DUF2530 domain-containing protein</fullName>
    </recommendedName>
</protein>
<evidence type="ECO:0000256" key="2">
    <source>
        <dbReference type="SAM" id="Phobius"/>
    </source>
</evidence>
<feature type="transmembrane region" description="Helical" evidence="2">
    <location>
        <begin position="62"/>
        <end position="81"/>
    </location>
</feature>
<feature type="transmembrane region" description="Helical" evidence="2">
    <location>
        <begin position="32"/>
        <end position="50"/>
    </location>
</feature>
<keyword evidence="2" id="KW-0472">Membrane</keyword>
<proteinExistence type="predicted"/>